<gene>
    <name evidence="3" type="ORF">C7441_105255</name>
</gene>
<sequence>MPVGIWGAAVGAPDKLAGMVVRLAKTLQTFQGERVEVYLDKPVEPDRLIPILATVLAAAVAAARIAMSVAFCRPLRSREDEAAMAAPASTAATAEAEAPAAGGR</sequence>
<evidence type="ECO:0000313" key="4">
    <source>
        <dbReference type="Proteomes" id="UP000245396"/>
    </source>
</evidence>
<feature type="compositionally biased region" description="Low complexity" evidence="1">
    <location>
        <begin position="83"/>
        <end position="104"/>
    </location>
</feature>
<keyword evidence="2" id="KW-0472">Membrane</keyword>
<evidence type="ECO:0000313" key="3">
    <source>
        <dbReference type="EMBL" id="PWJ84635.1"/>
    </source>
</evidence>
<keyword evidence="2" id="KW-1133">Transmembrane helix</keyword>
<feature type="region of interest" description="Disordered" evidence="1">
    <location>
        <begin position="82"/>
        <end position="104"/>
    </location>
</feature>
<evidence type="ECO:0000256" key="1">
    <source>
        <dbReference type="SAM" id="MobiDB-lite"/>
    </source>
</evidence>
<dbReference type="AlphaFoldDB" id="A0A316C4H1"/>
<evidence type="ECO:0000256" key="2">
    <source>
        <dbReference type="SAM" id="Phobius"/>
    </source>
</evidence>
<dbReference type="EMBL" id="QGGG01000005">
    <property type="protein sequence ID" value="PWJ84635.1"/>
    <property type="molecule type" value="Genomic_DNA"/>
</dbReference>
<accession>A0A316C4H1</accession>
<proteinExistence type="predicted"/>
<dbReference type="Proteomes" id="UP000245396">
    <property type="component" value="Unassembled WGS sequence"/>
</dbReference>
<keyword evidence="4" id="KW-1185">Reference proteome</keyword>
<comment type="caution">
    <text evidence="3">The sequence shown here is derived from an EMBL/GenBank/DDBJ whole genome shotgun (WGS) entry which is preliminary data.</text>
</comment>
<protein>
    <submittedName>
        <fullName evidence="3">Uncharacterized protein</fullName>
    </submittedName>
</protein>
<organism evidence="3 4">
    <name type="scientific">Pseudaminobacter salicylatoxidans</name>
    <dbReference type="NCBI Taxonomy" id="93369"/>
    <lineage>
        <taxon>Bacteria</taxon>
        <taxon>Pseudomonadati</taxon>
        <taxon>Pseudomonadota</taxon>
        <taxon>Alphaproteobacteria</taxon>
        <taxon>Hyphomicrobiales</taxon>
        <taxon>Phyllobacteriaceae</taxon>
        <taxon>Pseudaminobacter</taxon>
    </lineage>
</organism>
<reference evidence="3 4" key="1">
    <citation type="submission" date="2018-05" db="EMBL/GenBank/DDBJ databases">
        <title>Genomic Encyclopedia of Type Strains, Phase IV (KMG-IV): sequencing the most valuable type-strain genomes for metagenomic binning, comparative biology and taxonomic classification.</title>
        <authorList>
            <person name="Goeker M."/>
        </authorList>
    </citation>
    <scope>NUCLEOTIDE SEQUENCE [LARGE SCALE GENOMIC DNA]</scope>
    <source>
        <strain evidence="3 4">DSM 6986</strain>
    </source>
</reference>
<name>A0A316C4H1_PSESE</name>
<feature type="transmembrane region" description="Helical" evidence="2">
    <location>
        <begin position="48"/>
        <end position="71"/>
    </location>
</feature>
<keyword evidence="2" id="KW-0812">Transmembrane</keyword>